<accession>A0AAV1IEU3</accession>
<feature type="transmembrane region" description="Helical" evidence="1">
    <location>
        <begin position="21"/>
        <end position="42"/>
    </location>
</feature>
<name>A0AAV1IEU3_9CHLO</name>
<protein>
    <submittedName>
        <fullName evidence="2">Uncharacterized protein</fullName>
    </submittedName>
</protein>
<feature type="transmembrane region" description="Helical" evidence="1">
    <location>
        <begin position="48"/>
        <end position="67"/>
    </location>
</feature>
<evidence type="ECO:0000313" key="2">
    <source>
        <dbReference type="EMBL" id="CAK0785843.1"/>
    </source>
</evidence>
<dbReference type="AlphaFoldDB" id="A0AAV1IEU3"/>
<reference evidence="2 3" key="1">
    <citation type="submission" date="2023-10" db="EMBL/GenBank/DDBJ databases">
        <authorList>
            <person name="Maclean D."/>
            <person name="Macfadyen A."/>
        </authorList>
    </citation>
    <scope>NUCLEOTIDE SEQUENCE [LARGE SCALE GENOMIC DNA]</scope>
</reference>
<keyword evidence="1" id="KW-0472">Membrane</keyword>
<evidence type="ECO:0000256" key="1">
    <source>
        <dbReference type="SAM" id="Phobius"/>
    </source>
</evidence>
<keyword evidence="3" id="KW-1185">Reference proteome</keyword>
<keyword evidence="1" id="KW-0812">Transmembrane</keyword>
<proteinExistence type="predicted"/>
<gene>
    <name evidence="2" type="ORF">CVIRNUC_009055</name>
</gene>
<sequence>MCFLQAAVQRFETLAGRSAMVGFVIALAAEAAGPVRGIFGAWDQQSLSLFGASALILIACAAVLASMSTRRVGKKLQGSVLASLTALTTAVEGLDKNVDYIFEDVFSGDFMRDIVTLDIDDFL</sequence>
<evidence type="ECO:0000313" key="3">
    <source>
        <dbReference type="Proteomes" id="UP001314263"/>
    </source>
</evidence>
<dbReference type="EMBL" id="CAUYUE010000013">
    <property type="protein sequence ID" value="CAK0785843.1"/>
    <property type="molecule type" value="Genomic_DNA"/>
</dbReference>
<comment type="caution">
    <text evidence="2">The sequence shown here is derived from an EMBL/GenBank/DDBJ whole genome shotgun (WGS) entry which is preliminary data.</text>
</comment>
<keyword evidence="1" id="KW-1133">Transmembrane helix</keyword>
<organism evidence="2 3">
    <name type="scientific">Coccomyxa viridis</name>
    <dbReference type="NCBI Taxonomy" id="1274662"/>
    <lineage>
        <taxon>Eukaryota</taxon>
        <taxon>Viridiplantae</taxon>
        <taxon>Chlorophyta</taxon>
        <taxon>core chlorophytes</taxon>
        <taxon>Trebouxiophyceae</taxon>
        <taxon>Trebouxiophyceae incertae sedis</taxon>
        <taxon>Coccomyxaceae</taxon>
        <taxon>Coccomyxa</taxon>
    </lineage>
</organism>
<dbReference type="Proteomes" id="UP001314263">
    <property type="component" value="Unassembled WGS sequence"/>
</dbReference>